<sequence>MVYSNRISSSRSGQTINTRGFFFSIPSPINHLLQGAAHSPMRHFSSYPYITNDYLYVHVDLAWKFEHIFTKFLITPTRLYFISQLSITLFPCHFTYHIPKIPNSLHISPSIFTLRKLHFFPLTFVPMHNFL</sequence>
<organism evidence="1 2">
    <name type="scientific">Sporosarcina newyorkensis</name>
    <dbReference type="NCBI Taxonomy" id="759851"/>
    <lineage>
        <taxon>Bacteria</taxon>
        <taxon>Bacillati</taxon>
        <taxon>Bacillota</taxon>
        <taxon>Bacilli</taxon>
        <taxon>Bacillales</taxon>
        <taxon>Caryophanaceae</taxon>
        <taxon>Sporosarcina</taxon>
    </lineage>
</organism>
<proteinExistence type="predicted"/>
<protein>
    <submittedName>
        <fullName evidence="1">Uncharacterized protein</fullName>
    </submittedName>
</protein>
<dbReference type="Proteomes" id="UP000190042">
    <property type="component" value="Unassembled WGS sequence"/>
</dbReference>
<evidence type="ECO:0000313" key="1">
    <source>
        <dbReference type="EMBL" id="SKA94339.1"/>
    </source>
</evidence>
<dbReference type="EMBL" id="FUYJ01000002">
    <property type="protein sequence ID" value="SKA94339.1"/>
    <property type="molecule type" value="Genomic_DNA"/>
</dbReference>
<evidence type="ECO:0000313" key="2">
    <source>
        <dbReference type="Proteomes" id="UP000190042"/>
    </source>
</evidence>
<gene>
    <name evidence="1" type="ORF">SAMN04244570_1408</name>
</gene>
<name>A0A1T4XXN9_9BACL</name>
<accession>A0A1T4XXN9</accession>
<reference evidence="2" key="1">
    <citation type="submission" date="2017-02" db="EMBL/GenBank/DDBJ databases">
        <authorList>
            <person name="Varghese N."/>
            <person name="Submissions S."/>
        </authorList>
    </citation>
    <scope>NUCLEOTIDE SEQUENCE [LARGE SCALE GENOMIC DNA]</scope>
    <source>
        <strain evidence="2">DSM 23966</strain>
    </source>
</reference>
<dbReference type="AlphaFoldDB" id="A0A1T4XXN9"/>
<keyword evidence="2" id="KW-1185">Reference proteome</keyword>